<feature type="domain" description="TadE-like" evidence="2">
    <location>
        <begin position="24"/>
        <end position="66"/>
    </location>
</feature>
<sequence>MTGVGTIPRRLRAGCSTLAADRAGAALVEFAIIMPVLLMLLLGTIEFGLNVYMRSVLEGAMQQAGRNSSLQTAQSGQTTIDAFVSSRVHAILPSAGVSFTRENYQNFSAVGKPEDFTDSNGNGQHDANECFQDANGDGVWNADGGRGGLGGANDVVEYTATVTYPSLIPAATYLKLSPTTTIKATTILRNQPFASQPGWSTTQVCP</sequence>
<name>A0A7X1FUQ1_9SPHN</name>
<reference evidence="3 4" key="1">
    <citation type="submission" date="2020-08" db="EMBL/GenBank/DDBJ databases">
        <title>The genome sequence of type strain Novosphingobium flavum NBRC 111647.</title>
        <authorList>
            <person name="Liu Y."/>
        </authorList>
    </citation>
    <scope>NUCLEOTIDE SEQUENCE [LARGE SCALE GENOMIC DNA]</scope>
    <source>
        <strain evidence="3 4">NBRC 111647</strain>
    </source>
</reference>
<evidence type="ECO:0000256" key="1">
    <source>
        <dbReference type="SAM" id="Phobius"/>
    </source>
</evidence>
<dbReference type="Proteomes" id="UP000566813">
    <property type="component" value="Unassembled WGS sequence"/>
</dbReference>
<evidence type="ECO:0000313" key="4">
    <source>
        <dbReference type="Proteomes" id="UP000566813"/>
    </source>
</evidence>
<protein>
    <submittedName>
        <fullName evidence="3">Pilus assembly protein</fullName>
    </submittedName>
</protein>
<keyword evidence="1" id="KW-0812">Transmembrane</keyword>
<evidence type="ECO:0000259" key="2">
    <source>
        <dbReference type="Pfam" id="PF07811"/>
    </source>
</evidence>
<evidence type="ECO:0000313" key="3">
    <source>
        <dbReference type="EMBL" id="MBC2667345.1"/>
    </source>
</evidence>
<gene>
    <name evidence="3" type="ORF">H7F51_17640</name>
</gene>
<accession>A0A7X1FUQ1</accession>
<dbReference type="EMBL" id="JACLAW010000018">
    <property type="protein sequence ID" value="MBC2667345.1"/>
    <property type="molecule type" value="Genomic_DNA"/>
</dbReference>
<keyword evidence="1" id="KW-0472">Membrane</keyword>
<organism evidence="3 4">
    <name type="scientific">Novosphingobium flavum</name>
    <dbReference type="NCBI Taxonomy" id="1778672"/>
    <lineage>
        <taxon>Bacteria</taxon>
        <taxon>Pseudomonadati</taxon>
        <taxon>Pseudomonadota</taxon>
        <taxon>Alphaproteobacteria</taxon>
        <taxon>Sphingomonadales</taxon>
        <taxon>Sphingomonadaceae</taxon>
        <taxon>Novosphingobium</taxon>
    </lineage>
</organism>
<dbReference type="AlphaFoldDB" id="A0A7X1FUQ1"/>
<keyword evidence="4" id="KW-1185">Reference proteome</keyword>
<feature type="transmembrane region" description="Helical" evidence="1">
    <location>
        <begin position="30"/>
        <end position="52"/>
    </location>
</feature>
<dbReference type="InterPro" id="IPR012495">
    <property type="entry name" value="TadE-like_dom"/>
</dbReference>
<proteinExistence type="predicted"/>
<dbReference type="Pfam" id="PF07811">
    <property type="entry name" value="TadE"/>
    <property type="match status" value="1"/>
</dbReference>
<comment type="caution">
    <text evidence="3">The sequence shown here is derived from an EMBL/GenBank/DDBJ whole genome shotgun (WGS) entry which is preliminary data.</text>
</comment>
<keyword evidence="1" id="KW-1133">Transmembrane helix</keyword>